<accession>A0ABD4SZX2</accession>
<dbReference type="AlphaFoldDB" id="A0ABD4SZX2"/>
<keyword evidence="3" id="KW-1185">Reference proteome</keyword>
<comment type="caution">
    <text evidence="2">The sequence shown here is derived from an EMBL/GenBank/DDBJ whole genome shotgun (WGS) entry which is preliminary data.</text>
</comment>
<dbReference type="RefSeq" id="WP_166279584.1">
    <property type="nucleotide sequence ID" value="NZ_JTHE03000015.1"/>
</dbReference>
<sequence length="300" mass="33062">MTHPTEPFLQLLLRKVEHLEQQIYDQGTLGFTQGRRFIYIQNTKRSLWSYIDTDEPVNAIALTGYIVDLYRKEDEVPKLHVAMRTREEEYVLCSGFETHFSRDVMAAIAQLTPDQLRRPLKIIPCLKDVKKAGQEGDKSIKKPVYANVLLDDKTLYTSALKQRLSAEDLFMQAQAVLQGKAKAATIAAPVPASAQRSAQPPQDSAPARTDSPTLGGSGAPSDPWGNRPQPTAAVHDVQAPAAKTTPINWKGFCQQYGILPGALKALAQELGLPMGKLTASQSARLYQQAYSRFVRGTAVS</sequence>
<dbReference type="EMBL" id="JTHE03000015">
    <property type="protein sequence ID" value="MCM1981685.1"/>
    <property type="molecule type" value="Genomic_DNA"/>
</dbReference>
<name>A0ABD4SZX2_9CYAN</name>
<evidence type="ECO:0000313" key="2">
    <source>
        <dbReference type="EMBL" id="MCM1981685.1"/>
    </source>
</evidence>
<evidence type="ECO:0000256" key="1">
    <source>
        <dbReference type="SAM" id="MobiDB-lite"/>
    </source>
</evidence>
<gene>
    <name evidence="2" type="ORF">QQ91_0002415</name>
</gene>
<proteinExistence type="predicted"/>
<protein>
    <submittedName>
        <fullName evidence="2">Uncharacterized protein</fullName>
    </submittedName>
</protein>
<dbReference type="Proteomes" id="UP000031561">
    <property type="component" value="Unassembled WGS sequence"/>
</dbReference>
<organism evidence="2 3">
    <name type="scientific">Lyngbya confervoides BDU141951</name>
    <dbReference type="NCBI Taxonomy" id="1574623"/>
    <lineage>
        <taxon>Bacteria</taxon>
        <taxon>Bacillati</taxon>
        <taxon>Cyanobacteriota</taxon>
        <taxon>Cyanophyceae</taxon>
        <taxon>Oscillatoriophycideae</taxon>
        <taxon>Oscillatoriales</taxon>
        <taxon>Microcoleaceae</taxon>
        <taxon>Lyngbya</taxon>
    </lineage>
</organism>
<reference evidence="2 3" key="1">
    <citation type="journal article" date="2015" name="Genome Announc.">
        <title>Draft Genome Sequence of Filamentous Marine Cyanobacterium Lyngbya confervoides Strain BDU141951.</title>
        <authorList>
            <person name="Chandrababunaidu M.M."/>
            <person name="Sen D."/>
            <person name="Tripathy S."/>
        </authorList>
    </citation>
    <scope>NUCLEOTIDE SEQUENCE [LARGE SCALE GENOMIC DNA]</scope>
    <source>
        <strain evidence="2 3">BDU141951</strain>
    </source>
</reference>
<evidence type="ECO:0000313" key="3">
    <source>
        <dbReference type="Proteomes" id="UP000031561"/>
    </source>
</evidence>
<feature type="region of interest" description="Disordered" evidence="1">
    <location>
        <begin position="188"/>
        <end position="231"/>
    </location>
</feature>